<sequence length="206" mass="24654">MSEWYDKWRVKINQNESIHTTFTLKQGICPNITLNNVIIPKSDTVKYLGLFLDKRLTWKKHLQTKRLTLNNRMRMLIPLLIRNKFSTLNTKLIMYKSLLKPIWTYGLQLWDAAKKSNTYRIQTFQNISSRRLSNAPPYISNHALHNDLRMKTIVEEARIFYTRFHKRLQTHPNPLIKYLSILTLPGNPNCRLKRKWCRDLIQNFNV</sequence>
<keyword evidence="1" id="KW-0548">Nucleotidyltransferase</keyword>
<dbReference type="AlphaFoldDB" id="A0A2S2NHM6"/>
<organism evidence="1">
    <name type="scientific">Schizaphis graminum</name>
    <name type="common">Green bug aphid</name>
    <dbReference type="NCBI Taxonomy" id="13262"/>
    <lineage>
        <taxon>Eukaryota</taxon>
        <taxon>Metazoa</taxon>
        <taxon>Ecdysozoa</taxon>
        <taxon>Arthropoda</taxon>
        <taxon>Hexapoda</taxon>
        <taxon>Insecta</taxon>
        <taxon>Pterygota</taxon>
        <taxon>Neoptera</taxon>
        <taxon>Paraneoptera</taxon>
        <taxon>Hemiptera</taxon>
        <taxon>Sternorrhyncha</taxon>
        <taxon>Aphidomorpha</taxon>
        <taxon>Aphidoidea</taxon>
        <taxon>Aphididae</taxon>
        <taxon>Aphidini</taxon>
        <taxon>Schizaphis</taxon>
    </lineage>
</organism>
<dbReference type="GO" id="GO:0003964">
    <property type="term" value="F:RNA-directed DNA polymerase activity"/>
    <property type="evidence" value="ECO:0007669"/>
    <property type="project" value="UniProtKB-KW"/>
</dbReference>
<evidence type="ECO:0000313" key="1">
    <source>
        <dbReference type="EMBL" id="MBY16412.1"/>
    </source>
</evidence>
<keyword evidence="1" id="KW-0808">Transferase</keyword>
<reference evidence="1" key="1">
    <citation type="submission" date="2018-04" db="EMBL/GenBank/DDBJ databases">
        <title>Transcriptome of Schizaphis graminum biotype I.</title>
        <authorList>
            <person name="Scully E.D."/>
            <person name="Geib S.M."/>
            <person name="Palmer N.A."/>
            <person name="Koch K."/>
            <person name="Bradshaw J."/>
            <person name="Heng-Moss T."/>
            <person name="Sarath G."/>
        </authorList>
    </citation>
    <scope>NUCLEOTIDE SEQUENCE</scope>
</reference>
<gene>
    <name evidence="1" type="primary">RTase_39</name>
    <name evidence="1" type="ORF">g.36888</name>
</gene>
<accession>A0A2S2NHM6</accession>
<protein>
    <submittedName>
        <fullName evidence="1">Putative RNA-directed DNA polymerase</fullName>
    </submittedName>
</protein>
<keyword evidence="1" id="KW-0695">RNA-directed DNA polymerase</keyword>
<proteinExistence type="predicted"/>
<dbReference type="EMBL" id="GGMR01003793">
    <property type="protein sequence ID" value="MBY16412.1"/>
    <property type="molecule type" value="Transcribed_RNA"/>
</dbReference>
<name>A0A2S2NHM6_SCHGA</name>